<dbReference type="AlphaFoldDB" id="A0A517QNC8"/>
<dbReference type="EMBL" id="CP036267">
    <property type="protein sequence ID" value="QDT33132.1"/>
    <property type="molecule type" value="Genomic_DNA"/>
</dbReference>
<keyword evidence="1 4" id="KW-0349">Heme</keyword>
<dbReference type="PROSITE" id="PS51007">
    <property type="entry name" value="CYTC"/>
    <property type="match status" value="1"/>
</dbReference>
<keyword evidence="3 4" id="KW-0408">Iron</keyword>
<evidence type="ECO:0000256" key="3">
    <source>
        <dbReference type="ARBA" id="ARBA00023004"/>
    </source>
</evidence>
<evidence type="ECO:0000313" key="7">
    <source>
        <dbReference type="EMBL" id="QDT33132.1"/>
    </source>
</evidence>
<keyword evidence="8" id="KW-1185">Reference proteome</keyword>
<dbReference type="SUPFAM" id="SSF46626">
    <property type="entry name" value="Cytochrome c"/>
    <property type="match status" value="1"/>
</dbReference>
<evidence type="ECO:0000313" key="8">
    <source>
        <dbReference type="Proteomes" id="UP000315724"/>
    </source>
</evidence>
<dbReference type="GO" id="GO:0020037">
    <property type="term" value="F:heme binding"/>
    <property type="evidence" value="ECO:0007669"/>
    <property type="project" value="InterPro"/>
</dbReference>
<name>A0A517QNC8_9PLAN</name>
<dbReference type="GO" id="GO:0009055">
    <property type="term" value="F:electron transfer activity"/>
    <property type="evidence" value="ECO:0007669"/>
    <property type="project" value="InterPro"/>
</dbReference>
<dbReference type="PANTHER" id="PTHR35889:SF3">
    <property type="entry name" value="F-BOX DOMAIN-CONTAINING PROTEIN"/>
    <property type="match status" value="1"/>
</dbReference>
<keyword evidence="5" id="KW-0175">Coiled coil</keyword>
<dbReference type="InterPro" id="IPR036909">
    <property type="entry name" value="Cyt_c-like_dom_sf"/>
</dbReference>
<evidence type="ECO:0000256" key="5">
    <source>
        <dbReference type="SAM" id="Coils"/>
    </source>
</evidence>
<evidence type="ECO:0000256" key="1">
    <source>
        <dbReference type="ARBA" id="ARBA00022617"/>
    </source>
</evidence>
<dbReference type="GO" id="GO:0046872">
    <property type="term" value="F:metal ion binding"/>
    <property type="evidence" value="ECO:0007669"/>
    <property type="project" value="UniProtKB-KW"/>
</dbReference>
<dbReference type="PANTHER" id="PTHR35889">
    <property type="entry name" value="CYCLOINULO-OLIGOSACCHARIDE FRUCTANOTRANSFERASE-RELATED"/>
    <property type="match status" value="1"/>
</dbReference>
<dbReference type="InterPro" id="IPR011429">
    <property type="entry name" value="Cyt_c_Planctomycete-type"/>
</dbReference>
<dbReference type="Proteomes" id="UP000315724">
    <property type="component" value="Chromosome"/>
</dbReference>
<sequence length="621" mass="68894">MQRFWIPIILVAIILLGSISSPVRAELTPEHRRELAALKKTVSRVGGLIRAKRVEEAEKIIEEAEVKIDEIVKAAEIEKDDRILKSLNSSMERYEMLLAKAKGETPADSGKVHFLEDVAPLIDSKCLGCHGATNPRAGLRLDTLTGWRRGGQSGPLLSPGNAGRSLLIARLMAPAGKGRMPQRGEPLSEEQIETVGKWINQGADVQRANPNTALSDLIYEYEKKTMSIEIPKPKGTETVSFTRDMAPWMTNLCLGCHNSRNKSGGLSVETFYDLMKGGDTGLVILPGDKENSRFFRLVGGLELPRMPQGQARITRKNYEDMIKWFEEGNTFDGADARTNIRTYVRSAAEMAADEFRKKTDEEMLAHRMERTTSQLKRAVPNDPQHTHKTEHFLMAGNVDNARLQEVGGWAEEKLTELQKLFGGSGLPWRGQLAIFVLKDRFSYDEFNEVIEQRRADAKMYGHSKVTANHEDAYAVLQDLGDAESAELTTQKNLTEHLTGAFLKQNGSVLPSWLISGTGLIMATDARKDTKRVAEMKQAAASIVPTIQRPEDVFEEGTFSPGTVGPVGYTLVRYLIDSQGAPKFAQFVTQLQRGQSVEQSLMQVYGANSQQVARSYAASLSR</sequence>
<protein>
    <submittedName>
        <fullName evidence="7">Planctomycete cytochrome C</fullName>
    </submittedName>
</protein>
<reference evidence="7 8" key="1">
    <citation type="submission" date="2019-02" db="EMBL/GenBank/DDBJ databases">
        <title>Deep-cultivation of Planctomycetes and their phenomic and genomic characterization uncovers novel biology.</title>
        <authorList>
            <person name="Wiegand S."/>
            <person name="Jogler M."/>
            <person name="Boedeker C."/>
            <person name="Pinto D."/>
            <person name="Vollmers J."/>
            <person name="Rivas-Marin E."/>
            <person name="Kohn T."/>
            <person name="Peeters S.H."/>
            <person name="Heuer A."/>
            <person name="Rast P."/>
            <person name="Oberbeckmann S."/>
            <person name="Bunk B."/>
            <person name="Jeske O."/>
            <person name="Meyerdierks A."/>
            <person name="Storesund J.E."/>
            <person name="Kallscheuer N."/>
            <person name="Luecker S."/>
            <person name="Lage O.M."/>
            <person name="Pohl T."/>
            <person name="Merkel B.J."/>
            <person name="Hornburger P."/>
            <person name="Mueller R.-W."/>
            <person name="Bruemmer F."/>
            <person name="Labrenz M."/>
            <person name="Spormann A.M."/>
            <person name="Op den Camp H."/>
            <person name="Overmann J."/>
            <person name="Amann R."/>
            <person name="Jetten M.S.M."/>
            <person name="Mascher T."/>
            <person name="Medema M.H."/>
            <person name="Devos D.P."/>
            <person name="Kaster A.-K."/>
            <person name="Ovreas L."/>
            <person name="Rohde M."/>
            <person name="Galperin M.Y."/>
            <person name="Jogler C."/>
        </authorList>
    </citation>
    <scope>NUCLEOTIDE SEQUENCE [LARGE SCALE GENOMIC DNA]</scope>
    <source>
        <strain evidence="7 8">Mal48</strain>
    </source>
</reference>
<proteinExistence type="predicted"/>
<feature type="domain" description="Cytochrome c" evidence="6">
    <location>
        <begin position="105"/>
        <end position="203"/>
    </location>
</feature>
<evidence type="ECO:0000256" key="2">
    <source>
        <dbReference type="ARBA" id="ARBA00022723"/>
    </source>
</evidence>
<dbReference type="Pfam" id="PF07635">
    <property type="entry name" value="PSCyt1"/>
    <property type="match status" value="2"/>
</dbReference>
<dbReference type="KEGG" id="tpol:Mal48_23850"/>
<feature type="coiled-coil region" evidence="5">
    <location>
        <begin position="54"/>
        <end position="104"/>
    </location>
</feature>
<organism evidence="7 8">
    <name type="scientific">Thalassoglobus polymorphus</name>
    <dbReference type="NCBI Taxonomy" id="2527994"/>
    <lineage>
        <taxon>Bacteria</taxon>
        <taxon>Pseudomonadati</taxon>
        <taxon>Planctomycetota</taxon>
        <taxon>Planctomycetia</taxon>
        <taxon>Planctomycetales</taxon>
        <taxon>Planctomycetaceae</taxon>
        <taxon>Thalassoglobus</taxon>
    </lineage>
</organism>
<keyword evidence="2 4" id="KW-0479">Metal-binding</keyword>
<dbReference type="InterPro" id="IPR009056">
    <property type="entry name" value="Cyt_c-like_dom"/>
</dbReference>
<evidence type="ECO:0000259" key="6">
    <source>
        <dbReference type="PROSITE" id="PS51007"/>
    </source>
</evidence>
<evidence type="ECO:0000256" key="4">
    <source>
        <dbReference type="PROSITE-ProRule" id="PRU00433"/>
    </source>
</evidence>
<dbReference type="RefSeq" id="WP_197442256.1">
    <property type="nucleotide sequence ID" value="NZ_CP036267.1"/>
</dbReference>
<gene>
    <name evidence="7" type="ORF">Mal48_23850</name>
</gene>
<accession>A0A517QNC8</accession>